<dbReference type="AlphaFoldDB" id="A0A3M7R234"/>
<proteinExistence type="predicted"/>
<evidence type="ECO:0000313" key="2">
    <source>
        <dbReference type="Proteomes" id="UP000276133"/>
    </source>
</evidence>
<dbReference type="EMBL" id="REGN01004436">
    <property type="protein sequence ID" value="RNA17529.1"/>
    <property type="molecule type" value="Genomic_DNA"/>
</dbReference>
<evidence type="ECO:0000313" key="1">
    <source>
        <dbReference type="EMBL" id="RNA17529.1"/>
    </source>
</evidence>
<organism evidence="1 2">
    <name type="scientific">Brachionus plicatilis</name>
    <name type="common">Marine rotifer</name>
    <name type="synonym">Brachionus muelleri</name>
    <dbReference type="NCBI Taxonomy" id="10195"/>
    <lineage>
        <taxon>Eukaryota</taxon>
        <taxon>Metazoa</taxon>
        <taxon>Spiralia</taxon>
        <taxon>Gnathifera</taxon>
        <taxon>Rotifera</taxon>
        <taxon>Eurotatoria</taxon>
        <taxon>Monogononta</taxon>
        <taxon>Pseudotrocha</taxon>
        <taxon>Ploima</taxon>
        <taxon>Brachionidae</taxon>
        <taxon>Brachionus</taxon>
    </lineage>
</organism>
<sequence>MLRHVKSWLESNSNPFVHGLSKISSPAARPEIFFFINFETNIRDHRIFREEEFKMSLLKLILEILI</sequence>
<protein>
    <submittedName>
        <fullName evidence="1">Uncharacterized protein</fullName>
    </submittedName>
</protein>
<accession>A0A3M7R234</accession>
<comment type="caution">
    <text evidence="1">The sequence shown here is derived from an EMBL/GenBank/DDBJ whole genome shotgun (WGS) entry which is preliminary data.</text>
</comment>
<gene>
    <name evidence="1" type="ORF">BpHYR1_006654</name>
</gene>
<name>A0A3M7R234_BRAPC</name>
<reference evidence="1 2" key="1">
    <citation type="journal article" date="2018" name="Sci. Rep.">
        <title>Genomic signatures of local adaptation to the degree of environmental predictability in rotifers.</title>
        <authorList>
            <person name="Franch-Gras L."/>
            <person name="Hahn C."/>
            <person name="Garcia-Roger E.M."/>
            <person name="Carmona M.J."/>
            <person name="Serra M."/>
            <person name="Gomez A."/>
        </authorList>
    </citation>
    <scope>NUCLEOTIDE SEQUENCE [LARGE SCALE GENOMIC DNA]</scope>
    <source>
        <strain evidence="1">HYR1</strain>
    </source>
</reference>
<dbReference type="Proteomes" id="UP000276133">
    <property type="component" value="Unassembled WGS sequence"/>
</dbReference>
<keyword evidence="2" id="KW-1185">Reference proteome</keyword>